<dbReference type="GO" id="GO:0005524">
    <property type="term" value="F:ATP binding"/>
    <property type="evidence" value="ECO:0007669"/>
    <property type="project" value="UniProtKB-UniRule"/>
</dbReference>
<dbReference type="SUPFAM" id="SSF117916">
    <property type="entry name" value="Fe-S cluster assembly (FSCA) domain-like"/>
    <property type="match status" value="1"/>
</dbReference>
<evidence type="ECO:0000256" key="1">
    <source>
        <dbReference type="ARBA" id="ARBA00022723"/>
    </source>
</evidence>
<dbReference type="GO" id="GO:0046872">
    <property type="term" value="F:metal ion binding"/>
    <property type="evidence" value="ECO:0007669"/>
    <property type="project" value="UniProtKB-KW"/>
</dbReference>
<keyword evidence="2 6" id="KW-0547">Nucleotide-binding</keyword>
<keyword evidence="5 6" id="KW-0411">Iron-sulfur</keyword>
<dbReference type="Gene3D" id="3.30.300.130">
    <property type="entry name" value="Fe-S cluster assembly (FSCA)"/>
    <property type="match status" value="1"/>
</dbReference>
<evidence type="ECO:0000256" key="5">
    <source>
        <dbReference type="ARBA" id="ARBA00023014"/>
    </source>
</evidence>
<dbReference type="GO" id="GO:0016887">
    <property type="term" value="F:ATP hydrolysis activity"/>
    <property type="evidence" value="ECO:0007669"/>
    <property type="project" value="UniProtKB-UniRule"/>
</dbReference>
<accession>A0A5D8Q9M1</accession>
<dbReference type="CDD" id="cd02037">
    <property type="entry name" value="Mrp_NBP35"/>
    <property type="match status" value="1"/>
</dbReference>
<gene>
    <name evidence="8" type="ORF">FWJ32_10070</name>
</gene>
<dbReference type="RefSeq" id="WP_149545827.1">
    <property type="nucleotide sequence ID" value="NZ_VTPS01000016.1"/>
</dbReference>
<feature type="domain" description="MIP18 family-like" evidence="7">
    <location>
        <begin position="3"/>
        <end position="75"/>
    </location>
</feature>
<dbReference type="PANTHER" id="PTHR42961:SF2">
    <property type="entry name" value="IRON-SULFUR PROTEIN NUBPL"/>
    <property type="match status" value="1"/>
</dbReference>
<name>A0A5D8Q9M1_9THEO</name>
<reference evidence="8 9" key="1">
    <citation type="submission" date="2019-08" db="EMBL/GenBank/DDBJ databases">
        <title>Calorimonas adulescens gen. nov., sp. nov., an anaerobic thermophilic bacterium from Sakhalin hot spring.</title>
        <authorList>
            <person name="Khomyakova M.A."/>
            <person name="Merkel A.Y."/>
            <person name="Novikov A."/>
            <person name="Bonch-Osmolovskaya E.A."/>
            <person name="Slobodkin A.I."/>
        </authorList>
    </citation>
    <scope>NUCLEOTIDE SEQUENCE [LARGE SCALE GENOMIC DNA]</scope>
    <source>
        <strain evidence="8 9">A05MB</strain>
    </source>
</reference>
<keyword evidence="3 6" id="KW-0067">ATP-binding</keyword>
<dbReference type="AlphaFoldDB" id="A0A5D8Q9M1"/>
<evidence type="ECO:0000259" key="7">
    <source>
        <dbReference type="Pfam" id="PF01883"/>
    </source>
</evidence>
<dbReference type="EMBL" id="VTPS01000016">
    <property type="protein sequence ID" value="TZE81211.1"/>
    <property type="molecule type" value="Genomic_DNA"/>
</dbReference>
<dbReference type="InterPro" id="IPR019591">
    <property type="entry name" value="Mrp/NBP35_ATP-bd"/>
</dbReference>
<dbReference type="HAMAP" id="MF_02040">
    <property type="entry name" value="Mrp_NBP35"/>
    <property type="match status" value="1"/>
</dbReference>
<comment type="caution">
    <text evidence="8">The sequence shown here is derived from an EMBL/GenBank/DDBJ whole genome shotgun (WGS) entry which is preliminary data.</text>
</comment>
<sequence>MDKQKILDALRDVYDPELGRSIVELGMVKPESIDIDGSTVKIRVNLTIKGCPLQATIKDDIEKKILSLGVFDKVVVTFGEMSKEEKDALMGENTHEDSVFDTARTILVGSGKGGVGKSTIAVNLAIAASKLGHKVGLIDADILGFSISRMLGINDIRPNAIDETHMFPIRVHDIEAISMGNFVSEDSAVIWRGPLLSNILQQFMYNVQWGDIDYMFVDLPPGTGDVPLSIMQLIPQSYLLLTTTPQSAASHVAGRLGKMAQKVGVDILGVVENMSYFECPDCGSRHYIFGEKESEKLAKELKTMVLGEIPIITDIREKSDTGKPIALEDSNPVAEIYKEVFRNIDRRCTEIDESYASVKR</sequence>
<dbReference type="Pfam" id="PF01883">
    <property type="entry name" value="FeS_assembly_P"/>
    <property type="match status" value="1"/>
</dbReference>
<dbReference type="InterPro" id="IPR044304">
    <property type="entry name" value="NUBPL-like"/>
</dbReference>
<dbReference type="GO" id="GO:0016226">
    <property type="term" value="P:iron-sulfur cluster assembly"/>
    <property type="evidence" value="ECO:0007669"/>
    <property type="project" value="InterPro"/>
</dbReference>
<evidence type="ECO:0000313" key="9">
    <source>
        <dbReference type="Proteomes" id="UP000322976"/>
    </source>
</evidence>
<dbReference type="InterPro" id="IPR033756">
    <property type="entry name" value="YlxH/NBP35"/>
</dbReference>
<keyword evidence="9" id="KW-1185">Reference proteome</keyword>
<dbReference type="FunFam" id="3.40.50.300:FF:001119">
    <property type="entry name" value="Iron-sulfur cluster carrier protein"/>
    <property type="match status" value="1"/>
</dbReference>
<dbReference type="GO" id="GO:0140663">
    <property type="term" value="F:ATP-dependent FeS chaperone activity"/>
    <property type="evidence" value="ECO:0007669"/>
    <property type="project" value="InterPro"/>
</dbReference>
<evidence type="ECO:0000256" key="3">
    <source>
        <dbReference type="ARBA" id="ARBA00022840"/>
    </source>
</evidence>
<organism evidence="8 9">
    <name type="scientific">Calorimonas adulescens</name>
    <dbReference type="NCBI Taxonomy" id="2606906"/>
    <lineage>
        <taxon>Bacteria</taxon>
        <taxon>Bacillati</taxon>
        <taxon>Bacillota</taxon>
        <taxon>Clostridia</taxon>
        <taxon>Thermoanaerobacterales</taxon>
        <taxon>Thermoanaerobacteraceae</taxon>
        <taxon>Calorimonas</taxon>
    </lineage>
</organism>
<dbReference type="Gene3D" id="3.40.50.300">
    <property type="entry name" value="P-loop containing nucleotide triphosphate hydrolases"/>
    <property type="match status" value="1"/>
</dbReference>
<proteinExistence type="inferred from homology"/>
<dbReference type="InterPro" id="IPR034904">
    <property type="entry name" value="FSCA_dom_sf"/>
</dbReference>
<dbReference type="Pfam" id="PF10609">
    <property type="entry name" value="ParA"/>
    <property type="match status" value="1"/>
</dbReference>
<protein>
    <recommendedName>
        <fullName evidence="6">Iron-sulfur cluster carrier protein</fullName>
    </recommendedName>
</protein>
<comment type="similarity">
    <text evidence="6">Belongs to the Mrp/NBP35 ATP-binding proteins family.</text>
</comment>
<keyword evidence="4 6" id="KW-0408">Iron</keyword>
<dbReference type="Proteomes" id="UP000322976">
    <property type="component" value="Unassembled WGS sequence"/>
</dbReference>
<keyword evidence="6" id="KW-0378">Hydrolase</keyword>
<feature type="binding site" evidence="6">
    <location>
        <begin position="111"/>
        <end position="118"/>
    </location>
    <ligand>
        <name>ATP</name>
        <dbReference type="ChEBI" id="CHEBI:30616"/>
    </ligand>
</feature>
<evidence type="ECO:0000313" key="8">
    <source>
        <dbReference type="EMBL" id="TZE81211.1"/>
    </source>
</evidence>
<dbReference type="PANTHER" id="PTHR42961">
    <property type="entry name" value="IRON-SULFUR PROTEIN NUBPL"/>
    <property type="match status" value="1"/>
</dbReference>
<evidence type="ECO:0000256" key="4">
    <source>
        <dbReference type="ARBA" id="ARBA00023004"/>
    </source>
</evidence>
<dbReference type="InterPro" id="IPR027417">
    <property type="entry name" value="P-loop_NTPase"/>
</dbReference>
<dbReference type="SUPFAM" id="SSF52540">
    <property type="entry name" value="P-loop containing nucleoside triphosphate hydrolases"/>
    <property type="match status" value="1"/>
</dbReference>
<dbReference type="GO" id="GO:0051539">
    <property type="term" value="F:4 iron, 4 sulfur cluster binding"/>
    <property type="evidence" value="ECO:0007669"/>
    <property type="project" value="TreeGrafter"/>
</dbReference>
<keyword evidence="1 6" id="KW-0479">Metal-binding</keyword>
<dbReference type="InterPro" id="IPR002744">
    <property type="entry name" value="MIP18-like"/>
</dbReference>
<comment type="subunit">
    <text evidence="6">Homodimer.</text>
</comment>
<evidence type="ECO:0000256" key="2">
    <source>
        <dbReference type="ARBA" id="ARBA00022741"/>
    </source>
</evidence>
<comment type="function">
    <text evidence="6">Binds and transfers iron-sulfur (Fe-S) clusters to target apoproteins. Can hydrolyze ATP.</text>
</comment>
<evidence type="ECO:0000256" key="6">
    <source>
        <dbReference type="HAMAP-Rule" id="MF_02040"/>
    </source>
</evidence>